<dbReference type="Pfam" id="PF00717">
    <property type="entry name" value="Peptidase_S24"/>
    <property type="match status" value="1"/>
</dbReference>
<protein>
    <submittedName>
        <fullName evidence="2">S24 family peptidase</fullName>
    </submittedName>
</protein>
<dbReference type="AlphaFoldDB" id="A0A5C6LUW4"/>
<name>A0A5C6LUW4_9BACT</name>
<accession>A0A5C6LUW4</accession>
<evidence type="ECO:0000313" key="2">
    <source>
        <dbReference type="EMBL" id="TWW01175.1"/>
    </source>
</evidence>
<dbReference type="InterPro" id="IPR036286">
    <property type="entry name" value="LexA/Signal_pep-like_sf"/>
</dbReference>
<feature type="domain" description="Peptidase S24/S26A/S26B/S26C" evidence="1">
    <location>
        <begin position="20"/>
        <end position="83"/>
    </location>
</feature>
<evidence type="ECO:0000259" key="1">
    <source>
        <dbReference type="Pfam" id="PF00717"/>
    </source>
</evidence>
<reference evidence="2 3" key="1">
    <citation type="submission" date="2019-08" db="EMBL/GenBank/DDBJ databases">
        <title>Whole genome sequencing of chitin degrading bacteria Chitinophaga pinensis YS16.</title>
        <authorList>
            <person name="Singh R.P."/>
            <person name="Manchanda G."/>
            <person name="Maurya I.K."/>
            <person name="Joshi N.K."/>
            <person name="Srivastava A.K."/>
        </authorList>
    </citation>
    <scope>NUCLEOTIDE SEQUENCE [LARGE SCALE GENOMIC DNA]</scope>
    <source>
        <strain evidence="2 3">YS-16</strain>
    </source>
</reference>
<dbReference type="Proteomes" id="UP000318815">
    <property type="component" value="Unassembled WGS sequence"/>
</dbReference>
<sequence length="111" mass="12704">MNKFERLKAELEQTGKGKMKAFGSSMLPILKSGTQLTFEKSSEYKIGDIVFCKVKGHYIDAHKIIKTDAHKGYLIANNHGFENGWTRNIYGRVITGEYQQQIIYEASSRNR</sequence>
<keyword evidence="3" id="KW-1185">Reference proteome</keyword>
<proteinExistence type="predicted"/>
<dbReference type="SUPFAM" id="SSF51306">
    <property type="entry name" value="LexA/Signal peptidase"/>
    <property type="match status" value="1"/>
</dbReference>
<organism evidence="2 3">
    <name type="scientific">Chitinophaga pinensis</name>
    <dbReference type="NCBI Taxonomy" id="79329"/>
    <lineage>
        <taxon>Bacteria</taxon>
        <taxon>Pseudomonadati</taxon>
        <taxon>Bacteroidota</taxon>
        <taxon>Chitinophagia</taxon>
        <taxon>Chitinophagales</taxon>
        <taxon>Chitinophagaceae</taxon>
        <taxon>Chitinophaga</taxon>
    </lineage>
</organism>
<dbReference type="CDD" id="cd06462">
    <property type="entry name" value="Peptidase_S24_S26"/>
    <property type="match status" value="1"/>
</dbReference>
<dbReference type="OrthoDB" id="8448202at2"/>
<evidence type="ECO:0000313" key="3">
    <source>
        <dbReference type="Proteomes" id="UP000318815"/>
    </source>
</evidence>
<dbReference type="EMBL" id="VOHS01000005">
    <property type="protein sequence ID" value="TWW01175.1"/>
    <property type="molecule type" value="Genomic_DNA"/>
</dbReference>
<dbReference type="InterPro" id="IPR015927">
    <property type="entry name" value="Peptidase_S24_S26A/B/C"/>
</dbReference>
<gene>
    <name evidence="2" type="ORF">FEF09_06850</name>
</gene>
<dbReference type="RefSeq" id="WP_146304433.1">
    <property type="nucleotide sequence ID" value="NZ_VOHS01000005.1"/>
</dbReference>
<comment type="caution">
    <text evidence="2">The sequence shown here is derived from an EMBL/GenBank/DDBJ whole genome shotgun (WGS) entry which is preliminary data.</text>
</comment>